<evidence type="ECO:0000259" key="14">
    <source>
        <dbReference type="SMART" id="SM00840"/>
    </source>
</evidence>
<feature type="binding site" evidence="13">
    <location>
        <position position="275"/>
    </location>
    <ligand>
        <name>ATP</name>
        <dbReference type="ChEBI" id="CHEBI:30616"/>
    </ligand>
</feature>
<dbReference type="AlphaFoldDB" id="A0A5R9GAR0"/>
<feature type="short sequence motif" description="'KMSKS' region" evidence="13">
    <location>
        <begin position="272"/>
        <end position="276"/>
    </location>
</feature>
<evidence type="ECO:0000256" key="9">
    <source>
        <dbReference type="ARBA" id="ARBA00022840"/>
    </source>
</evidence>
<evidence type="ECO:0000256" key="11">
    <source>
        <dbReference type="ARBA" id="ARBA00023146"/>
    </source>
</evidence>
<dbReference type="HAMAP" id="MF_00041">
    <property type="entry name" value="Cys_tRNA_synth"/>
    <property type="match status" value="1"/>
</dbReference>
<evidence type="ECO:0000256" key="4">
    <source>
        <dbReference type="ARBA" id="ARBA00022490"/>
    </source>
</evidence>
<dbReference type="PRINTS" id="PR00983">
    <property type="entry name" value="TRNASYNTHCYS"/>
</dbReference>
<keyword evidence="9 13" id="KW-0067">ATP-binding</keyword>
<comment type="catalytic activity">
    <reaction evidence="12 13">
        <text>tRNA(Cys) + L-cysteine + ATP = L-cysteinyl-tRNA(Cys) + AMP + diphosphate</text>
        <dbReference type="Rhea" id="RHEA:17773"/>
        <dbReference type="Rhea" id="RHEA-COMP:9661"/>
        <dbReference type="Rhea" id="RHEA-COMP:9679"/>
        <dbReference type="ChEBI" id="CHEBI:30616"/>
        <dbReference type="ChEBI" id="CHEBI:33019"/>
        <dbReference type="ChEBI" id="CHEBI:35235"/>
        <dbReference type="ChEBI" id="CHEBI:78442"/>
        <dbReference type="ChEBI" id="CHEBI:78517"/>
        <dbReference type="ChEBI" id="CHEBI:456215"/>
        <dbReference type="EC" id="6.1.1.16"/>
    </reaction>
</comment>
<dbReference type="InterPro" id="IPR014729">
    <property type="entry name" value="Rossmann-like_a/b/a_fold"/>
</dbReference>
<evidence type="ECO:0000256" key="3">
    <source>
        <dbReference type="ARBA" id="ARBA00011245"/>
    </source>
</evidence>
<dbReference type="SUPFAM" id="SSF47323">
    <property type="entry name" value="Anticodon-binding domain of a subclass of class I aminoacyl-tRNA synthetases"/>
    <property type="match status" value="1"/>
</dbReference>
<dbReference type="EMBL" id="VCIW01000034">
    <property type="protein sequence ID" value="TLS48505.1"/>
    <property type="molecule type" value="Genomic_DNA"/>
</dbReference>
<evidence type="ECO:0000313" key="16">
    <source>
        <dbReference type="Proteomes" id="UP000309676"/>
    </source>
</evidence>
<name>A0A5R9GAR0_9BACL</name>
<keyword evidence="11 13" id="KW-0030">Aminoacyl-tRNA synthetase</keyword>
<dbReference type="InterPro" id="IPR056411">
    <property type="entry name" value="CysS_C"/>
</dbReference>
<comment type="cofactor">
    <cofactor evidence="13">
        <name>Zn(2+)</name>
        <dbReference type="ChEBI" id="CHEBI:29105"/>
    </cofactor>
    <text evidence="13">Binds 1 zinc ion per subunit.</text>
</comment>
<dbReference type="SMART" id="SM00840">
    <property type="entry name" value="DALR_2"/>
    <property type="match status" value="1"/>
</dbReference>
<dbReference type="Pfam" id="PF23493">
    <property type="entry name" value="CysS_C"/>
    <property type="match status" value="1"/>
</dbReference>
<keyword evidence="7 13" id="KW-0547">Nucleotide-binding</keyword>
<comment type="caution">
    <text evidence="15">The sequence shown here is derived from an EMBL/GenBank/DDBJ whole genome shotgun (WGS) entry which is preliminary data.</text>
</comment>
<evidence type="ECO:0000256" key="13">
    <source>
        <dbReference type="HAMAP-Rule" id="MF_00041"/>
    </source>
</evidence>
<keyword evidence="16" id="KW-1185">Reference proteome</keyword>
<feature type="binding site" evidence="13">
    <location>
        <position position="36"/>
    </location>
    <ligand>
        <name>Zn(2+)</name>
        <dbReference type="ChEBI" id="CHEBI:29105"/>
    </ligand>
</feature>
<feature type="binding site" evidence="13">
    <location>
        <position position="215"/>
    </location>
    <ligand>
        <name>Zn(2+)</name>
        <dbReference type="ChEBI" id="CHEBI:29105"/>
    </ligand>
</feature>
<keyword evidence="10 13" id="KW-0648">Protein biosynthesis</keyword>
<dbReference type="InterPro" id="IPR024909">
    <property type="entry name" value="Cys-tRNA/MSH_ligase"/>
</dbReference>
<evidence type="ECO:0000256" key="7">
    <source>
        <dbReference type="ARBA" id="ARBA00022741"/>
    </source>
</evidence>
<dbReference type="InterPro" id="IPR009080">
    <property type="entry name" value="tRNAsynth_Ia_anticodon-bd"/>
</dbReference>
<dbReference type="OrthoDB" id="9815130at2"/>
<evidence type="ECO:0000256" key="5">
    <source>
        <dbReference type="ARBA" id="ARBA00022598"/>
    </source>
</evidence>
<keyword evidence="4 13" id="KW-0963">Cytoplasm</keyword>
<evidence type="ECO:0000256" key="1">
    <source>
        <dbReference type="ARBA" id="ARBA00004496"/>
    </source>
</evidence>
<dbReference type="GO" id="GO:0006423">
    <property type="term" value="P:cysteinyl-tRNA aminoacylation"/>
    <property type="evidence" value="ECO:0007669"/>
    <property type="project" value="UniProtKB-UniRule"/>
</dbReference>
<evidence type="ECO:0000256" key="6">
    <source>
        <dbReference type="ARBA" id="ARBA00022723"/>
    </source>
</evidence>
<sequence>MTKSTIEPKIYIYDTMARRKELFEPLVPGRVTMYVCGPTVYDLIHIGNARPLIFFDVVRRYLQQFYEVTYAVNFTDVDDKLIRRAEETGRAVPELAEQNIADFLTDAGSLKVPPATIHPRVTENMPEIIDFIADLVGRGFAYENGGDVYFRTSSFPGYGKLSHQNLEELQFGTRIAVDERKESPLDFVLWKAAKPGEISWASPWGEGRPGWHIECSAMARKYLGDTIDIHGGGMDLTFPHHECEIAQSEAATGKPFARYWMHNAFLNLNNEKMSKSLGNVVNARELAARHKPETIRFLMLSTHYRNPLNFTDEGLEQAKGGLERIENCRTNLKHLLKTAEGDAADAESAQRLAAIRETFHAKMSDDFNTPDAITAVFELVAEANAAMAAGTPSASTLRGIEELFQEMDAILGILTEAAEEELLDDEIERLIVERTEARKARNFARADEIRDMLSGLGIVLEDTPQGIRWKRK</sequence>
<dbReference type="SUPFAM" id="SSF52374">
    <property type="entry name" value="Nucleotidylyl transferase"/>
    <property type="match status" value="1"/>
</dbReference>
<dbReference type="PANTHER" id="PTHR10890">
    <property type="entry name" value="CYSTEINYL-TRNA SYNTHETASE"/>
    <property type="match status" value="1"/>
</dbReference>
<dbReference type="Gene3D" id="1.20.120.1910">
    <property type="entry name" value="Cysteine-tRNA ligase, C-terminal anti-codon recognition domain"/>
    <property type="match status" value="1"/>
</dbReference>
<dbReference type="EC" id="6.1.1.16" evidence="13"/>
<gene>
    <name evidence="13" type="primary">cysS</name>
    <name evidence="15" type="ORF">FE782_30260</name>
</gene>
<dbReference type="InterPro" id="IPR015803">
    <property type="entry name" value="Cys-tRNA-ligase"/>
</dbReference>
<dbReference type="RefSeq" id="WP_138198089.1">
    <property type="nucleotide sequence ID" value="NZ_VCIW01000034.1"/>
</dbReference>
<dbReference type="CDD" id="cd00672">
    <property type="entry name" value="CysRS_core"/>
    <property type="match status" value="1"/>
</dbReference>
<dbReference type="Proteomes" id="UP000309676">
    <property type="component" value="Unassembled WGS sequence"/>
</dbReference>
<dbReference type="Pfam" id="PF01406">
    <property type="entry name" value="tRNA-synt_1e"/>
    <property type="match status" value="1"/>
</dbReference>
<evidence type="ECO:0000256" key="12">
    <source>
        <dbReference type="ARBA" id="ARBA00047398"/>
    </source>
</evidence>
<comment type="similarity">
    <text evidence="2 13">Belongs to the class-I aminoacyl-tRNA synthetase family.</text>
</comment>
<dbReference type="NCBIfam" id="TIGR00435">
    <property type="entry name" value="cysS"/>
    <property type="match status" value="1"/>
</dbReference>
<dbReference type="PANTHER" id="PTHR10890:SF3">
    <property type="entry name" value="CYSTEINE--TRNA LIGASE, CYTOPLASMIC"/>
    <property type="match status" value="1"/>
</dbReference>
<dbReference type="InterPro" id="IPR032678">
    <property type="entry name" value="tRNA-synt_1_cat_dom"/>
</dbReference>
<feature type="domain" description="Cysteinyl-tRNA synthetase class Ia DALR" evidence="14">
    <location>
        <begin position="358"/>
        <end position="422"/>
    </location>
</feature>
<evidence type="ECO:0000256" key="8">
    <source>
        <dbReference type="ARBA" id="ARBA00022833"/>
    </source>
</evidence>
<dbReference type="GO" id="GO:0004817">
    <property type="term" value="F:cysteine-tRNA ligase activity"/>
    <property type="evidence" value="ECO:0007669"/>
    <property type="project" value="UniProtKB-UniRule"/>
</dbReference>
<feature type="short sequence motif" description="'HIGH' region" evidence="13">
    <location>
        <begin position="38"/>
        <end position="48"/>
    </location>
</feature>
<feature type="binding site" evidence="13">
    <location>
        <position position="244"/>
    </location>
    <ligand>
        <name>Zn(2+)</name>
        <dbReference type="ChEBI" id="CHEBI:29105"/>
    </ligand>
</feature>
<protein>
    <recommendedName>
        <fullName evidence="13">Cysteine--tRNA ligase</fullName>
        <ecNumber evidence="13">6.1.1.16</ecNumber>
    </recommendedName>
    <alternativeName>
        <fullName evidence="13">Cysteinyl-tRNA synthetase</fullName>
        <shortName evidence="13">CysRS</shortName>
    </alternativeName>
</protein>
<evidence type="ECO:0000256" key="10">
    <source>
        <dbReference type="ARBA" id="ARBA00022917"/>
    </source>
</evidence>
<feature type="binding site" evidence="13">
    <location>
        <position position="240"/>
    </location>
    <ligand>
        <name>Zn(2+)</name>
        <dbReference type="ChEBI" id="CHEBI:29105"/>
    </ligand>
</feature>
<reference evidence="15 16" key="1">
    <citation type="submission" date="2019-05" db="EMBL/GenBank/DDBJ databases">
        <authorList>
            <person name="Narsing Rao M.P."/>
            <person name="Li W.J."/>
        </authorList>
    </citation>
    <scope>NUCLEOTIDE SEQUENCE [LARGE SCALE GENOMIC DNA]</scope>
    <source>
        <strain evidence="15 16">SYSU_K30003</strain>
    </source>
</reference>
<dbReference type="FunFam" id="3.40.50.620:FF:000009">
    <property type="entry name" value="Cysteine--tRNA ligase"/>
    <property type="match status" value="1"/>
</dbReference>
<keyword evidence="5 13" id="KW-0436">Ligase</keyword>
<dbReference type="GO" id="GO:0005829">
    <property type="term" value="C:cytosol"/>
    <property type="evidence" value="ECO:0007669"/>
    <property type="project" value="TreeGrafter"/>
</dbReference>
<keyword evidence="8 13" id="KW-0862">Zinc</keyword>
<dbReference type="GO" id="GO:0008270">
    <property type="term" value="F:zinc ion binding"/>
    <property type="evidence" value="ECO:0007669"/>
    <property type="project" value="UniProtKB-UniRule"/>
</dbReference>
<comment type="subunit">
    <text evidence="3 13">Monomer.</text>
</comment>
<organism evidence="15 16">
    <name type="scientific">Paenibacillus antri</name>
    <dbReference type="NCBI Taxonomy" id="2582848"/>
    <lineage>
        <taxon>Bacteria</taxon>
        <taxon>Bacillati</taxon>
        <taxon>Bacillota</taxon>
        <taxon>Bacilli</taxon>
        <taxon>Bacillales</taxon>
        <taxon>Paenibacillaceae</taxon>
        <taxon>Paenibacillus</taxon>
    </lineage>
</organism>
<evidence type="ECO:0000256" key="2">
    <source>
        <dbReference type="ARBA" id="ARBA00005594"/>
    </source>
</evidence>
<dbReference type="InterPro" id="IPR015273">
    <property type="entry name" value="Cys-tRNA-synt_Ia_DALR"/>
</dbReference>
<evidence type="ECO:0000313" key="15">
    <source>
        <dbReference type="EMBL" id="TLS48505.1"/>
    </source>
</evidence>
<comment type="subcellular location">
    <subcellularLocation>
        <location evidence="1 13">Cytoplasm</location>
    </subcellularLocation>
</comment>
<dbReference type="Gene3D" id="3.40.50.620">
    <property type="entry name" value="HUPs"/>
    <property type="match status" value="1"/>
</dbReference>
<keyword evidence="6 13" id="KW-0479">Metal-binding</keyword>
<proteinExistence type="inferred from homology"/>
<accession>A0A5R9GAR0</accession>
<dbReference type="GO" id="GO:0005524">
    <property type="term" value="F:ATP binding"/>
    <property type="evidence" value="ECO:0007669"/>
    <property type="project" value="UniProtKB-UniRule"/>
</dbReference>
<dbReference type="Pfam" id="PF09190">
    <property type="entry name" value="DALR_2"/>
    <property type="match status" value="1"/>
</dbReference>